<dbReference type="OrthoDB" id="9801699at2"/>
<dbReference type="InterPro" id="IPR041117">
    <property type="entry name" value="SoxA_A3"/>
</dbReference>
<dbReference type="CDD" id="cd19946">
    <property type="entry name" value="GlpA-like_Fer2_BFD-like"/>
    <property type="match status" value="1"/>
</dbReference>
<organism evidence="4 5">
    <name type="scientific">Verticiella sediminum</name>
    <dbReference type="NCBI Taxonomy" id="1247510"/>
    <lineage>
        <taxon>Bacteria</taxon>
        <taxon>Pseudomonadati</taxon>
        <taxon>Pseudomonadota</taxon>
        <taxon>Betaproteobacteria</taxon>
        <taxon>Burkholderiales</taxon>
        <taxon>Alcaligenaceae</taxon>
        <taxon>Verticiella</taxon>
    </lineage>
</organism>
<accession>A0A556AE95</accession>
<comment type="caution">
    <text evidence="4">The sequence shown here is derived from an EMBL/GenBank/DDBJ whole genome shotgun (WGS) entry which is preliminary data.</text>
</comment>
<protein>
    <submittedName>
        <fullName evidence="4">FAD-dependent oxidoreductase</fullName>
    </submittedName>
</protein>
<dbReference type="SUPFAM" id="SSF51905">
    <property type="entry name" value="FAD/NAD(P)-binding domain"/>
    <property type="match status" value="1"/>
</dbReference>
<gene>
    <name evidence="4" type="ORF">FOZ76_18865</name>
</gene>
<proteinExistence type="predicted"/>
<dbReference type="InterPro" id="IPR041854">
    <property type="entry name" value="BFD-like_2Fe2S-bd_dom_sf"/>
</dbReference>
<dbReference type="Proteomes" id="UP000318405">
    <property type="component" value="Unassembled WGS sequence"/>
</dbReference>
<dbReference type="RefSeq" id="WP_143949837.1">
    <property type="nucleotide sequence ID" value="NZ_BAABMB010000008.1"/>
</dbReference>
<dbReference type="PRINTS" id="PR00368">
    <property type="entry name" value="FADPNR"/>
</dbReference>
<dbReference type="InterPro" id="IPR017224">
    <property type="entry name" value="Opine_Oxase_asu/HCN_bsu"/>
</dbReference>
<dbReference type="Pfam" id="PF07992">
    <property type="entry name" value="Pyr_redox_2"/>
    <property type="match status" value="1"/>
</dbReference>
<dbReference type="PRINTS" id="PR00411">
    <property type="entry name" value="PNDRDTASEI"/>
</dbReference>
<dbReference type="Gene3D" id="1.10.10.1100">
    <property type="entry name" value="BFD-like [2Fe-2S]-binding domain"/>
    <property type="match status" value="1"/>
</dbReference>
<dbReference type="PIRSF" id="PIRSF037495">
    <property type="entry name" value="Opine_OX_OoxA/HcnB"/>
    <property type="match status" value="1"/>
</dbReference>
<evidence type="ECO:0000313" key="4">
    <source>
        <dbReference type="EMBL" id="TSH91212.1"/>
    </source>
</evidence>
<dbReference type="AlphaFoldDB" id="A0A556AE95"/>
<dbReference type="InterPro" id="IPR051691">
    <property type="entry name" value="Metab_Enz_Cyan_OpOx_G3PDH"/>
</dbReference>
<evidence type="ECO:0000256" key="1">
    <source>
        <dbReference type="ARBA" id="ARBA00023002"/>
    </source>
</evidence>
<dbReference type="EMBL" id="VLTJ01000037">
    <property type="protein sequence ID" value="TSH91212.1"/>
    <property type="molecule type" value="Genomic_DNA"/>
</dbReference>
<evidence type="ECO:0000313" key="5">
    <source>
        <dbReference type="Proteomes" id="UP000318405"/>
    </source>
</evidence>
<evidence type="ECO:0000259" key="2">
    <source>
        <dbReference type="Pfam" id="PF07992"/>
    </source>
</evidence>
<name>A0A556AE95_9BURK</name>
<feature type="domain" description="SoxA A3" evidence="3">
    <location>
        <begin position="382"/>
        <end position="460"/>
    </location>
</feature>
<feature type="domain" description="FAD/NAD(P)-binding" evidence="2">
    <location>
        <begin position="7"/>
        <end position="323"/>
    </location>
</feature>
<dbReference type="InterPro" id="IPR036188">
    <property type="entry name" value="FAD/NAD-bd_sf"/>
</dbReference>
<dbReference type="GO" id="GO:0016491">
    <property type="term" value="F:oxidoreductase activity"/>
    <property type="evidence" value="ECO:0007669"/>
    <property type="project" value="UniProtKB-KW"/>
</dbReference>
<dbReference type="Gene3D" id="3.50.50.60">
    <property type="entry name" value="FAD/NAD(P)-binding domain"/>
    <property type="match status" value="2"/>
</dbReference>
<dbReference type="PANTHER" id="PTHR42949">
    <property type="entry name" value="ANAEROBIC GLYCEROL-3-PHOSPHATE DEHYDROGENASE SUBUNIT B"/>
    <property type="match status" value="1"/>
</dbReference>
<keyword evidence="5" id="KW-1185">Reference proteome</keyword>
<sequence>MTRRCELLIVGAGPAGIAAATQAASLGVDTLLLDEQATPGGQIYRAITTTPTDPGILGSDYWHGASLLEPFRASGAAYLPSATVWAVSHAGQAEPGGGFEVAFSTGGKADILHARHILLATGALERPFPIPGWTLPGVVTAGAAQILLKTAGVVPGERAVLAGSGPLLYLVAWQYLNAGVQLERLLETTPPGRLVRALPHALDFLRSPYLGKGLKLMRAVRAGVPIVRGVQALQARGRDRLESVGYRAGGRAHEIPATHLMLHQGVVPNVNLSRALGVDHVWNEAMACWQPHVDEWGATSMAGISIAGDGAGIGGAVAAEHRGRLAALQAAVALGRVDAARRDRDARAPSRALARAVRGRAFFDVLYQPSDAYRRPTDDTIVCRCEEVTARQVRETVKLGCSGPNQMKAFLRCGMGPCQGRLCGLTVSELIAEERGVPQDEVGYYRLRFPTKPLTLGELALLPQTDASRQAVVRLKK</sequence>
<dbReference type="PANTHER" id="PTHR42949:SF3">
    <property type="entry name" value="ANAEROBIC GLYCEROL-3-PHOSPHATE DEHYDROGENASE SUBUNIT B"/>
    <property type="match status" value="1"/>
</dbReference>
<dbReference type="InterPro" id="IPR023753">
    <property type="entry name" value="FAD/NAD-binding_dom"/>
</dbReference>
<dbReference type="Pfam" id="PF17806">
    <property type="entry name" value="SO_alpha_A3"/>
    <property type="match status" value="1"/>
</dbReference>
<keyword evidence="1" id="KW-0560">Oxidoreductase</keyword>
<reference evidence="4 5" key="1">
    <citation type="submission" date="2019-07" db="EMBL/GenBank/DDBJ databases">
        <title>Qingshengfaniella alkalisoli gen. nov., sp. nov., isolated from saline soil.</title>
        <authorList>
            <person name="Xu L."/>
            <person name="Huang X.-X."/>
            <person name="Sun J.-Q."/>
        </authorList>
    </citation>
    <scope>NUCLEOTIDE SEQUENCE [LARGE SCALE GENOMIC DNA]</scope>
    <source>
        <strain evidence="4 5">DSM 27279</strain>
    </source>
</reference>
<evidence type="ECO:0000259" key="3">
    <source>
        <dbReference type="Pfam" id="PF17806"/>
    </source>
</evidence>